<dbReference type="InterPro" id="IPR004919">
    <property type="entry name" value="GmrSD_N"/>
</dbReference>
<dbReference type="STRING" id="155974.SAMN04487818_101413"/>
<reference evidence="3" key="1">
    <citation type="submission" date="2016-10" db="EMBL/GenBank/DDBJ databases">
        <authorList>
            <person name="Varghese N."/>
            <person name="Submissions S."/>
        </authorList>
    </citation>
    <scope>NUCLEOTIDE SEQUENCE [LARGE SCALE GENOMIC DNA]</scope>
    <source>
        <strain evidence="3">DSM 44260</strain>
    </source>
</reference>
<dbReference type="Proteomes" id="UP000199051">
    <property type="component" value="Unassembled WGS sequence"/>
</dbReference>
<feature type="domain" description="GmrSD restriction endonucleases N-terminal" evidence="1">
    <location>
        <begin position="10"/>
        <end position="158"/>
    </location>
</feature>
<gene>
    <name evidence="2" type="ORF">SAMN04487818_101413</name>
</gene>
<evidence type="ECO:0000313" key="3">
    <source>
        <dbReference type="Proteomes" id="UP000199051"/>
    </source>
</evidence>
<accession>A0A1H9L1G2</accession>
<dbReference type="PANTHER" id="PTHR39639">
    <property type="entry name" value="CHROMOSOME 16, WHOLE GENOME SHOTGUN SEQUENCE"/>
    <property type="match status" value="1"/>
</dbReference>
<evidence type="ECO:0000259" key="1">
    <source>
        <dbReference type="Pfam" id="PF03235"/>
    </source>
</evidence>
<dbReference type="Pfam" id="PF03235">
    <property type="entry name" value="GmrSD_N"/>
    <property type="match status" value="1"/>
</dbReference>
<proteinExistence type="predicted"/>
<dbReference type="EMBL" id="FOGI01000001">
    <property type="protein sequence ID" value="SER05284.1"/>
    <property type="molecule type" value="Genomic_DNA"/>
</dbReference>
<dbReference type="PANTHER" id="PTHR39639:SF1">
    <property type="entry name" value="DUF262 DOMAIN-CONTAINING PROTEIN"/>
    <property type="match status" value="1"/>
</dbReference>
<dbReference type="AlphaFoldDB" id="A0A1H9L1G2"/>
<dbReference type="RefSeq" id="WP_092774646.1">
    <property type="nucleotide sequence ID" value="NZ_FOGI01000001.1"/>
</dbReference>
<keyword evidence="3" id="KW-1185">Reference proteome</keyword>
<protein>
    <recommendedName>
        <fullName evidence="1">GmrSD restriction endonucleases N-terminal domain-containing protein</fullName>
    </recommendedName>
</protein>
<evidence type="ECO:0000313" key="2">
    <source>
        <dbReference type="EMBL" id="SER05284.1"/>
    </source>
</evidence>
<organism evidence="2 3">
    <name type="scientific">Actinokineospora terrae</name>
    <dbReference type="NCBI Taxonomy" id="155974"/>
    <lineage>
        <taxon>Bacteria</taxon>
        <taxon>Bacillati</taxon>
        <taxon>Actinomycetota</taxon>
        <taxon>Actinomycetes</taxon>
        <taxon>Pseudonocardiales</taxon>
        <taxon>Pseudonocardiaceae</taxon>
        <taxon>Actinokineospora</taxon>
    </lineage>
</organism>
<name>A0A1H9L1G2_9PSEU</name>
<sequence>MKFNTSDPDISTIVNRIEDGTYDLQPDFQRGEVWTRSKKQRLIDSILREWHIPPIHLVEKEDNTFDVLDGQQRLTAIRDFVRNEFPVDGRIEPNDASIVTLHDFTYDQLPPSQMRKFNQFSIRVFALTNYTSDEPHELFFRLNQPTILTEAEKRNAFIGGPRNQVRELVSWAVERGLVAERIGFSNARMAYDDLIARFLLTLEKRTLTEKVTAQRITNRYRAPVMFPDTTVAQAKESLQFVLDLPFLGRGGSRRPNKATIHTWLCMAAKLHRHSSLDVYGAALADIIDLVEQSRAKPGPSLYRARHVLSVFNDRATSRVADVSSVVLRDLTAWMLFVERVPMAAAAGPFIDELEQAWKHVDQPDLDRSLYEFAVRQKWGDNPWL</sequence>